<dbReference type="Proteomes" id="UP000315689">
    <property type="component" value="Unassembled WGS sequence"/>
</dbReference>
<proteinExistence type="predicted"/>
<reference evidence="1 2" key="1">
    <citation type="submission" date="2017-07" db="EMBL/GenBank/DDBJ databases">
        <title>Mechanisms for carbon and nitrogen cycling indicate functional differentiation within the Candidate Phyla Radiation.</title>
        <authorList>
            <person name="Danczak R.E."/>
            <person name="Johnston M.D."/>
            <person name="Kenah C."/>
            <person name="Slattery M."/>
            <person name="Wrighton K.C."/>
            <person name="Wilkins M.J."/>
        </authorList>
    </citation>
    <scope>NUCLEOTIDE SEQUENCE [LARGE SCALE GENOMIC DNA]</scope>
    <source>
        <strain evidence="1">Licking1014_7</strain>
    </source>
</reference>
<evidence type="ECO:0000313" key="1">
    <source>
        <dbReference type="EMBL" id="TSC93045.1"/>
    </source>
</evidence>
<organism evidence="1 2">
    <name type="scientific">Candidatus Berkelbacteria bacterium Licking1014_7</name>
    <dbReference type="NCBI Taxonomy" id="2017147"/>
    <lineage>
        <taxon>Bacteria</taxon>
        <taxon>Candidatus Berkelbacteria</taxon>
    </lineage>
</organism>
<evidence type="ECO:0000313" key="2">
    <source>
        <dbReference type="Proteomes" id="UP000315689"/>
    </source>
</evidence>
<evidence type="ECO:0008006" key="3">
    <source>
        <dbReference type="Google" id="ProtNLM"/>
    </source>
</evidence>
<comment type="caution">
    <text evidence="1">The sequence shown here is derived from an EMBL/GenBank/DDBJ whole genome shotgun (WGS) entry which is preliminary data.</text>
</comment>
<protein>
    <recommendedName>
        <fullName evidence="3">Nucleotidyl transferase AbiEii toxin, Type IV TA system</fullName>
    </recommendedName>
</protein>
<sequence length="204" mass="23999">MHKEILSKEQVQSLSLVKAFKKDFYLVGGTAIALHLGHRQSIDFDLFANQSFDNLKIRRKIKRRQRFFRTIRDETGQFTLSVDSVKMTFFHYPFSVEASESFEDIIGLPDLLTLGAMKAYALGRRPKWKDYVDLYFIFKRRKINKVIKKAEEIFGAEFNEKLLRSQLVYFQDIDYSEKIIYLPGFETPDEEIKKALVEASLEVY</sequence>
<dbReference type="Pfam" id="PF08843">
    <property type="entry name" value="AbiEii"/>
    <property type="match status" value="1"/>
</dbReference>
<gene>
    <name evidence="1" type="ORF">CEN89_285</name>
</gene>
<accession>A0A554LJI7</accession>
<dbReference type="EMBL" id="VMGK01000008">
    <property type="protein sequence ID" value="TSC93045.1"/>
    <property type="molecule type" value="Genomic_DNA"/>
</dbReference>
<dbReference type="AlphaFoldDB" id="A0A554LJI7"/>
<dbReference type="InterPro" id="IPR014942">
    <property type="entry name" value="AbiEii"/>
</dbReference>
<name>A0A554LJI7_9BACT</name>